<sequence length="30" mass="3337">MILNLLEADKRLPQDQCDHNATDGSPLQSI</sequence>
<dbReference type="EMBL" id="UINC01022328">
    <property type="protein sequence ID" value="SVA91709.1"/>
    <property type="molecule type" value="Genomic_DNA"/>
</dbReference>
<proteinExistence type="predicted"/>
<name>A0A381ZR77_9ZZZZ</name>
<evidence type="ECO:0000256" key="1">
    <source>
        <dbReference type="SAM" id="MobiDB-lite"/>
    </source>
</evidence>
<feature type="region of interest" description="Disordered" evidence="1">
    <location>
        <begin position="8"/>
        <end position="30"/>
    </location>
</feature>
<organism evidence="2">
    <name type="scientific">marine metagenome</name>
    <dbReference type="NCBI Taxonomy" id="408172"/>
    <lineage>
        <taxon>unclassified sequences</taxon>
        <taxon>metagenomes</taxon>
        <taxon>ecological metagenomes</taxon>
    </lineage>
</organism>
<accession>A0A381ZR77</accession>
<reference evidence="2" key="1">
    <citation type="submission" date="2018-05" db="EMBL/GenBank/DDBJ databases">
        <authorList>
            <person name="Lanie J.A."/>
            <person name="Ng W.-L."/>
            <person name="Kazmierczak K.M."/>
            <person name="Andrzejewski T.M."/>
            <person name="Davidsen T.M."/>
            <person name="Wayne K.J."/>
            <person name="Tettelin H."/>
            <person name="Glass J.I."/>
            <person name="Rusch D."/>
            <person name="Podicherti R."/>
            <person name="Tsui H.-C.T."/>
            <person name="Winkler M.E."/>
        </authorList>
    </citation>
    <scope>NUCLEOTIDE SEQUENCE</scope>
</reference>
<gene>
    <name evidence="2" type="ORF">METZ01_LOCUS144563</name>
</gene>
<evidence type="ECO:0000313" key="2">
    <source>
        <dbReference type="EMBL" id="SVA91709.1"/>
    </source>
</evidence>
<protein>
    <submittedName>
        <fullName evidence="2">Uncharacterized protein</fullName>
    </submittedName>
</protein>
<dbReference type="AlphaFoldDB" id="A0A381ZR77"/>
<feature type="compositionally biased region" description="Basic and acidic residues" evidence="1">
    <location>
        <begin position="8"/>
        <end position="21"/>
    </location>
</feature>